<gene>
    <name evidence="1" type="ORF">THAOC_15730</name>
</gene>
<protein>
    <submittedName>
        <fullName evidence="1">Uncharacterized protein</fullName>
    </submittedName>
</protein>
<sequence>TKQYRGSPAHVTAILRRPLRGRSSPPSRRCDKVIFKGSTDPIVIYAQDLEPLTAYQQKQTPAITNNLAELLRLTTCDETVQDKYRGLLADAQAKPDSTSELAHREVYDFLFNSYLDRAWTRCRLLCHIWLKSFPADAIVHCLNSSPGCLKWLNTDAKNSRSGVQTCDLKVTGWLPVPSC</sequence>
<feature type="non-terminal residue" evidence="1">
    <location>
        <position position="1"/>
    </location>
</feature>
<reference evidence="1 2" key="1">
    <citation type="journal article" date="2012" name="Genome Biol.">
        <title>Genome and low-iron response of an oceanic diatom adapted to chronic iron limitation.</title>
        <authorList>
            <person name="Lommer M."/>
            <person name="Specht M."/>
            <person name="Roy A.S."/>
            <person name="Kraemer L."/>
            <person name="Andreson R."/>
            <person name="Gutowska M.A."/>
            <person name="Wolf J."/>
            <person name="Bergner S.V."/>
            <person name="Schilhabel M.B."/>
            <person name="Klostermeier U.C."/>
            <person name="Beiko R.G."/>
            <person name="Rosenstiel P."/>
            <person name="Hippler M."/>
            <person name="Laroche J."/>
        </authorList>
    </citation>
    <scope>NUCLEOTIDE SEQUENCE [LARGE SCALE GENOMIC DNA]</scope>
    <source>
        <strain evidence="1 2">CCMP1005</strain>
    </source>
</reference>
<evidence type="ECO:0000313" key="2">
    <source>
        <dbReference type="Proteomes" id="UP000266841"/>
    </source>
</evidence>
<dbReference type="AlphaFoldDB" id="K0SF20"/>
<accession>K0SF20</accession>
<dbReference type="EMBL" id="AGNL01018134">
    <property type="protein sequence ID" value="EJK63599.1"/>
    <property type="molecule type" value="Genomic_DNA"/>
</dbReference>
<proteinExistence type="predicted"/>
<organism evidence="1 2">
    <name type="scientific">Thalassiosira oceanica</name>
    <name type="common">Marine diatom</name>
    <dbReference type="NCBI Taxonomy" id="159749"/>
    <lineage>
        <taxon>Eukaryota</taxon>
        <taxon>Sar</taxon>
        <taxon>Stramenopiles</taxon>
        <taxon>Ochrophyta</taxon>
        <taxon>Bacillariophyta</taxon>
        <taxon>Coscinodiscophyceae</taxon>
        <taxon>Thalassiosirophycidae</taxon>
        <taxon>Thalassiosirales</taxon>
        <taxon>Thalassiosiraceae</taxon>
        <taxon>Thalassiosira</taxon>
    </lineage>
</organism>
<name>K0SF20_THAOC</name>
<keyword evidence="2" id="KW-1185">Reference proteome</keyword>
<comment type="caution">
    <text evidence="1">The sequence shown here is derived from an EMBL/GenBank/DDBJ whole genome shotgun (WGS) entry which is preliminary data.</text>
</comment>
<evidence type="ECO:0000313" key="1">
    <source>
        <dbReference type="EMBL" id="EJK63599.1"/>
    </source>
</evidence>
<dbReference type="Proteomes" id="UP000266841">
    <property type="component" value="Unassembled WGS sequence"/>
</dbReference>